<reference evidence="12" key="1">
    <citation type="submission" date="2019-05" db="EMBL/GenBank/DDBJ databases">
        <title>Flavobacterium profundi sp. nov., isolated from a deep-sea seamount.</title>
        <authorList>
            <person name="Zhang D.-C."/>
        </authorList>
    </citation>
    <scope>NUCLEOTIDE SEQUENCE [LARGE SCALE GENOMIC DNA]</scope>
    <source>
        <strain evidence="12">TP390</strain>
    </source>
</reference>
<dbReference type="SUPFAM" id="SSF56219">
    <property type="entry name" value="DNase I-like"/>
    <property type="match status" value="1"/>
</dbReference>
<keyword evidence="9" id="KW-0812">Transmembrane</keyword>
<dbReference type="GO" id="GO:0004519">
    <property type="term" value="F:endonuclease activity"/>
    <property type="evidence" value="ECO:0007669"/>
    <property type="project" value="UniProtKB-KW"/>
</dbReference>
<sequence length="352" mass="40909">MKRESLISRIAFFCNKVLALLTFLAYILPFLAPNLFPFLSVLTLLLPLFLVLNAAFFIIWLLQLKRKMLLSGVVLLIGITFLGKLYRFKDAKLEAEPDDFTLMSYNVRLFNKYEWLPNKNVPSDISDVIQDYNPDILCLQEFTPNEDVRLRNFPYKKIYLKGDKNKYGQAIFSKFEIVNTGKIVFPNSTNNVIFADIVKKEDTIRVYSMHLQSVKISTDIHEKLDENKSKFIFKRISEAFKQQQQQSELIKDHYASCSYPKIICGDMNNSAFSYVYSNIKGEMTDAFQQAGQGFGESYNFKYYPARIDYVFVEDAFIVKEFITDNQVKLSDHFPVFTRLKKIESVATNPLKK</sequence>
<keyword evidence="3" id="KW-0540">Nuclease</keyword>
<feature type="transmembrane region" description="Helical" evidence="9">
    <location>
        <begin position="69"/>
        <end position="86"/>
    </location>
</feature>
<dbReference type="Gene3D" id="3.60.10.10">
    <property type="entry name" value="Endonuclease/exonuclease/phosphatase"/>
    <property type="match status" value="1"/>
</dbReference>
<dbReference type="CDD" id="cd09084">
    <property type="entry name" value="EEP-2"/>
    <property type="match status" value="1"/>
</dbReference>
<evidence type="ECO:0000256" key="2">
    <source>
        <dbReference type="ARBA" id="ARBA00001946"/>
    </source>
</evidence>
<keyword evidence="9" id="KW-0472">Membrane</keyword>
<dbReference type="PANTHER" id="PTHR15822">
    <property type="entry name" value="TRAF AND TNF RECEPTOR-ASSOCIATED PROTEIN"/>
    <property type="match status" value="1"/>
</dbReference>
<dbReference type="InterPro" id="IPR051547">
    <property type="entry name" value="TDP2-like"/>
</dbReference>
<evidence type="ECO:0000256" key="5">
    <source>
        <dbReference type="ARBA" id="ARBA00022763"/>
    </source>
</evidence>
<dbReference type="GO" id="GO:0006281">
    <property type="term" value="P:DNA repair"/>
    <property type="evidence" value="ECO:0007669"/>
    <property type="project" value="UniProtKB-KW"/>
</dbReference>
<dbReference type="Pfam" id="PF03372">
    <property type="entry name" value="Exo_endo_phos"/>
    <property type="match status" value="1"/>
</dbReference>
<keyword evidence="8" id="KW-0234">DNA repair</keyword>
<comment type="cofactor">
    <cofactor evidence="1">
        <name>Mn(2+)</name>
        <dbReference type="ChEBI" id="CHEBI:29035"/>
    </cofactor>
</comment>
<dbReference type="AlphaFoldDB" id="A0A6I4IHZ4"/>
<accession>A0A6I4IHZ4</accession>
<dbReference type="GO" id="GO:0046872">
    <property type="term" value="F:metal ion binding"/>
    <property type="evidence" value="ECO:0007669"/>
    <property type="project" value="UniProtKB-KW"/>
</dbReference>
<keyword evidence="6" id="KW-0378">Hydrolase</keyword>
<evidence type="ECO:0000256" key="1">
    <source>
        <dbReference type="ARBA" id="ARBA00001936"/>
    </source>
</evidence>
<dbReference type="PANTHER" id="PTHR15822:SF4">
    <property type="entry name" value="TYROSYL-DNA PHOSPHODIESTERASE 2"/>
    <property type="match status" value="1"/>
</dbReference>
<dbReference type="RefSeq" id="WP_140997598.1">
    <property type="nucleotide sequence ID" value="NZ_VDCZ01000005.1"/>
</dbReference>
<dbReference type="InterPro" id="IPR005135">
    <property type="entry name" value="Endo/exonuclease/phosphatase"/>
</dbReference>
<evidence type="ECO:0000256" key="8">
    <source>
        <dbReference type="ARBA" id="ARBA00023204"/>
    </source>
</evidence>
<proteinExistence type="predicted"/>
<evidence type="ECO:0000256" key="7">
    <source>
        <dbReference type="ARBA" id="ARBA00022842"/>
    </source>
</evidence>
<dbReference type="GO" id="GO:0016787">
    <property type="term" value="F:hydrolase activity"/>
    <property type="evidence" value="ECO:0007669"/>
    <property type="project" value="UniProtKB-KW"/>
</dbReference>
<feature type="transmembrane region" description="Helical" evidence="9">
    <location>
        <begin position="12"/>
        <end position="32"/>
    </location>
</feature>
<keyword evidence="7" id="KW-0460">Magnesium</keyword>
<evidence type="ECO:0000256" key="6">
    <source>
        <dbReference type="ARBA" id="ARBA00022801"/>
    </source>
</evidence>
<feature type="domain" description="Endonuclease/exonuclease/phosphatase" evidence="10">
    <location>
        <begin position="103"/>
        <end position="332"/>
    </location>
</feature>
<evidence type="ECO:0000313" key="12">
    <source>
        <dbReference type="Proteomes" id="UP000431264"/>
    </source>
</evidence>
<name>A0A6I4IHZ4_9FLAO</name>
<protein>
    <submittedName>
        <fullName evidence="11">Endonuclease</fullName>
    </submittedName>
</protein>
<evidence type="ECO:0000256" key="9">
    <source>
        <dbReference type="SAM" id="Phobius"/>
    </source>
</evidence>
<keyword evidence="4" id="KW-0479">Metal-binding</keyword>
<dbReference type="Proteomes" id="UP000431264">
    <property type="component" value="Unassembled WGS sequence"/>
</dbReference>
<dbReference type="InterPro" id="IPR036691">
    <property type="entry name" value="Endo/exonu/phosph_ase_sf"/>
</dbReference>
<feature type="transmembrane region" description="Helical" evidence="9">
    <location>
        <begin position="38"/>
        <end position="62"/>
    </location>
</feature>
<evidence type="ECO:0000256" key="3">
    <source>
        <dbReference type="ARBA" id="ARBA00022722"/>
    </source>
</evidence>
<dbReference type="OrthoDB" id="635146at2"/>
<evidence type="ECO:0000256" key="4">
    <source>
        <dbReference type="ARBA" id="ARBA00022723"/>
    </source>
</evidence>
<organism evidence="11 12">
    <name type="scientific">Flavobacterium profundi</name>
    <dbReference type="NCBI Taxonomy" id="1774945"/>
    <lineage>
        <taxon>Bacteria</taxon>
        <taxon>Pseudomonadati</taxon>
        <taxon>Bacteroidota</taxon>
        <taxon>Flavobacteriia</taxon>
        <taxon>Flavobacteriales</taxon>
        <taxon>Flavobacteriaceae</taxon>
        <taxon>Flavobacterium</taxon>
    </lineage>
</organism>
<comment type="cofactor">
    <cofactor evidence="2">
        <name>Mg(2+)</name>
        <dbReference type="ChEBI" id="CHEBI:18420"/>
    </cofactor>
</comment>
<keyword evidence="9" id="KW-1133">Transmembrane helix</keyword>
<evidence type="ECO:0000259" key="10">
    <source>
        <dbReference type="Pfam" id="PF03372"/>
    </source>
</evidence>
<comment type="caution">
    <text evidence="11">The sequence shown here is derived from an EMBL/GenBank/DDBJ whole genome shotgun (WGS) entry which is preliminary data.</text>
</comment>
<keyword evidence="5" id="KW-0227">DNA damage</keyword>
<keyword evidence="11" id="KW-0255">Endonuclease</keyword>
<keyword evidence="12" id="KW-1185">Reference proteome</keyword>
<gene>
    <name evidence="11" type="ORF">GOQ30_08605</name>
</gene>
<dbReference type="EMBL" id="WQLW01000005">
    <property type="protein sequence ID" value="MVO09218.1"/>
    <property type="molecule type" value="Genomic_DNA"/>
</dbReference>
<evidence type="ECO:0000313" key="11">
    <source>
        <dbReference type="EMBL" id="MVO09218.1"/>
    </source>
</evidence>